<feature type="binding site" evidence="13">
    <location>
        <begin position="131"/>
        <end position="140"/>
    </location>
    <ligand>
        <name>FAD</name>
        <dbReference type="ChEBI" id="CHEBI:57692"/>
    </ligand>
</feature>
<name>K9H3V1_9PROT</name>
<evidence type="ECO:0000256" key="8">
    <source>
        <dbReference type="ARBA" id="ARBA00022946"/>
    </source>
</evidence>
<dbReference type="Proteomes" id="UP000009881">
    <property type="component" value="Unassembled WGS sequence"/>
</dbReference>
<evidence type="ECO:0000256" key="12">
    <source>
        <dbReference type="PIRSR" id="PIRSR634183-2"/>
    </source>
</evidence>
<dbReference type="FunFam" id="1.10.540.10:FF:000022">
    <property type="entry name" value="Isovaleryl-CoA dehydrogenase isoform 2"/>
    <property type="match status" value="1"/>
</dbReference>
<evidence type="ECO:0000313" key="18">
    <source>
        <dbReference type="EMBL" id="EKV31709.1"/>
    </source>
</evidence>
<dbReference type="InterPro" id="IPR036250">
    <property type="entry name" value="AcylCo_DH-like_C"/>
</dbReference>
<comment type="pathway">
    <text evidence="2">Amino-acid degradation; L-leucine degradation; (S)-3-hydroxy-3-methylglutaryl-CoA from 3-isovaleryl-CoA: step 1/3.</text>
</comment>
<dbReference type="GO" id="GO:0050660">
    <property type="term" value="F:flavin adenine dinucleotide binding"/>
    <property type="evidence" value="ECO:0007669"/>
    <property type="project" value="InterPro"/>
</dbReference>
<dbReference type="Gene3D" id="1.10.540.10">
    <property type="entry name" value="Acyl-CoA dehydrogenase/oxidase, N-terminal domain"/>
    <property type="match status" value="1"/>
</dbReference>
<keyword evidence="8" id="KW-0809">Transit peptide</keyword>
<evidence type="ECO:0000256" key="9">
    <source>
        <dbReference type="ARBA" id="ARBA00023002"/>
    </source>
</evidence>
<evidence type="ECO:0000256" key="7">
    <source>
        <dbReference type="ARBA" id="ARBA00022827"/>
    </source>
</evidence>
<protein>
    <recommendedName>
        <fullName evidence="5">Isovaleryl-CoA dehydrogenase, mitochondrial</fullName>
        <ecNumber evidence="4">1.3.8.4</ecNumber>
    </recommendedName>
</protein>
<evidence type="ECO:0000256" key="4">
    <source>
        <dbReference type="ARBA" id="ARBA00012044"/>
    </source>
</evidence>
<comment type="cofactor">
    <cofactor evidence="1 13 14">
        <name>FAD</name>
        <dbReference type="ChEBI" id="CHEBI:57692"/>
    </cofactor>
</comment>
<dbReference type="RefSeq" id="WP_009539578.1">
    <property type="nucleotide sequence ID" value="NZ_ANHY01000005.1"/>
</dbReference>
<dbReference type="AlphaFoldDB" id="K9H3V1"/>
<dbReference type="InterPro" id="IPR037069">
    <property type="entry name" value="AcylCoA_DH/ox_N_sf"/>
</dbReference>
<evidence type="ECO:0000259" key="17">
    <source>
        <dbReference type="Pfam" id="PF02771"/>
    </source>
</evidence>
<dbReference type="EC" id="1.3.8.4" evidence="4"/>
<dbReference type="Pfam" id="PF02770">
    <property type="entry name" value="Acyl-CoA_dh_M"/>
    <property type="match status" value="1"/>
</dbReference>
<feature type="binding site" evidence="13">
    <location>
        <position position="276"/>
    </location>
    <ligand>
        <name>FAD</name>
        <dbReference type="ChEBI" id="CHEBI:57692"/>
    </ligand>
</feature>
<dbReference type="SUPFAM" id="SSF47203">
    <property type="entry name" value="Acyl-CoA dehydrogenase C-terminal domain-like"/>
    <property type="match status" value="1"/>
</dbReference>
<evidence type="ECO:0000259" key="16">
    <source>
        <dbReference type="Pfam" id="PF02770"/>
    </source>
</evidence>
<dbReference type="InterPro" id="IPR006089">
    <property type="entry name" value="Acyl-CoA_DH_CS"/>
</dbReference>
<feature type="domain" description="Acyl-CoA oxidase/dehydrogenase middle" evidence="16">
    <location>
        <begin position="130"/>
        <end position="225"/>
    </location>
</feature>
<proteinExistence type="inferred from homology"/>
<accession>K9H3V1</accession>
<feature type="binding site" evidence="13">
    <location>
        <begin position="373"/>
        <end position="375"/>
    </location>
    <ligand>
        <name>FAD</name>
        <dbReference type="ChEBI" id="CHEBI:57692"/>
    </ligand>
</feature>
<evidence type="ECO:0000256" key="5">
    <source>
        <dbReference type="ARBA" id="ARBA00018258"/>
    </source>
</evidence>
<keyword evidence="6 14" id="KW-0285">Flavoprotein</keyword>
<dbReference type="InterPro" id="IPR009075">
    <property type="entry name" value="AcylCo_DH/oxidase_C"/>
</dbReference>
<dbReference type="Pfam" id="PF00441">
    <property type="entry name" value="Acyl-CoA_dh_1"/>
    <property type="match status" value="1"/>
</dbReference>
<feature type="domain" description="Acyl-CoA dehydrogenase/oxidase N-terminal" evidence="17">
    <location>
        <begin position="15"/>
        <end position="126"/>
    </location>
</feature>
<evidence type="ECO:0000256" key="3">
    <source>
        <dbReference type="ARBA" id="ARBA00009347"/>
    </source>
</evidence>
<evidence type="ECO:0000256" key="11">
    <source>
        <dbReference type="PIRSR" id="PIRSR634183-1"/>
    </source>
</evidence>
<feature type="binding site" evidence="12">
    <location>
        <position position="140"/>
    </location>
    <ligand>
        <name>substrate</name>
    </ligand>
</feature>
<feature type="binding site" evidence="12">
    <location>
        <begin position="248"/>
        <end position="251"/>
    </location>
    <ligand>
        <name>substrate</name>
    </ligand>
</feature>
<dbReference type="EMBL" id="ANHY01000005">
    <property type="protein sequence ID" value="EKV31709.1"/>
    <property type="molecule type" value="Genomic_DNA"/>
</dbReference>
<dbReference type="PANTHER" id="PTHR43884">
    <property type="entry name" value="ACYL-COA DEHYDROGENASE"/>
    <property type="match status" value="1"/>
</dbReference>
<dbReference type="OrthoDB" id="5510711at2"/>
<dbReference type="GO" id="GO:0008470">
    <property type="term" value="F:3-methylbutanoyl-CoA dehydrogenase activity"/>
    <property type="evidence" value="ECO:0007669"/>
    <property type="project" value="UniProtKB-EC"/>
</dbReference>
<keyword evidence="7 13" id="KW-0274">FAD</keyword>
<dbReference type="FunFam" id="1.20.140.10:FF:000003">
    <property type="entry name" value="isovaleryl-CoA dehydrogenase, mitochondrial"/>
    <property type="match status" value="1"/>
</dbReference>
<dbReference type="Pfam" id="PF02771">
    <property type="entry name" value="Acyl-CoA_dh_N"/>
    <property type="match status" value="1"/>
</dbReference>
<evidence type="ECO:0000256" key="13">
    <source>
        <dbReference type="PIRSR" id="PIRSR634183-3"/>
    </source>
</evidence>
<dbReference type="SUPFAM" id="SSF56645">
    <property type="entry name" value="Acyl-CoA dehydrogenase NM domain-like"/>
    <property type="match status" value="1"/>
</dbReference>
<dbReference type="CDD" id="cd01156">
    <property type="entry name" value="IVD"/>
    <property type="match status" value="1"/>
</dbReference>
<feature type="binding site" evidence="13">
    <location>
        <begin position="344"/>
        <end position="348"/>
    </location>
    <ligand>
        <name>FAD</name>
        <dbReference type="ChEBI" id="CHEBI:57692"/>
    </ligand>
</feature>
<evidence type="ECO:0000256" key="14">
    <source>
        <dbReference type="RuleBase" id="RU362125"/>
    </source>
</evidence>
<evidence type="ECO:0000259" key="15">
    <source>
        <dbReference type="Pfam" id="PF00441"/>
    </source>
</evidence>
<evidence type="ECO:0000256" key="10">
    <source>
        <dbReference type="ARBA" id="ARBA00052875"/>
    </source>
</evidence>
<evidence type="ECO:0000256" key="1">
    <source>
        <dbReference type="ARBA" id="ARBA00001974"/>
    </source>
</evidence>
<dbReference type="PATRIC" id="fig|1238182.3.peg.1129"/>
<dbReference type="InterPro" id="IPR034183">
    <property type="entry name" value="IVD"/>
</dbReference>
<feature type="binding site" evidence="12">
    <location>
        <begin position="371"/>
        <end position="372"/>
    </location>
    <ligand>
        <name>substrate</name>
    </ligand>
</feature>
<comment type="caution">
    <text evidence="18">The sequence shown here is derived from an EMBL/GenBank/DDBJ whole genome shotgun (WGS) entry which is preliminary data.</text>
</comment>
<gene>
    <name evidence="18" type="ORF">C882_3459</name>
</gene>
<dbReference type="InterPro" id="IPR009100">
    <property type="entry name" value="AcylCoA_DH/oxidase_NM_dom_sf"/>
</dbReference>
<dbReference type="FunFam" id="2.40.110.10:FF:000004">
    <property type="entry name" value="Isovaleryl-CoA dehydrogenase, mitochondrial"/>
    <property type="match status" value="1"/>
</dbReference>
<dbReference type="InterPro" id="IPR013786">
    <property type="entry name" value="AcylCoA_DH/ox_N"/>
</dbReference>
<feature type="active site" description="Proton acceptor" evidence="11">
    <location>
        <position position="250"/>
    </location>
</feature>
<dbReference type="PIRSF" id="PIRSF016578">
    <property type="entry name" value="HsaA"/>
    <property type="match status" value="1"/>
</dbReference>
<comment type="similarity">
    <text evidence="3 14">Belongs to the acyl-CoA dehydrogenase family.</text>
</comment>
<dbReference type="STRING" id="1238182.C882_3459"/>
<comment type="catalytic activity">
    <reaction evidence="10">
        <text>3-methylbutanoyl-CoA + oxidized [electron-transfer flavoprotein] + H(+) = 3-methylbut-2-enoyl-CoA + reduced [electron-transfer flavoprotein]</text>
        <dbReference type="Rhea" id="RHEA:12276"/>
        <dbReference type="Rhea" id="RHEA-COMP:10685"/>
        <dbReference type="Rhea" id="RHEA-COMP:10686"/>
        <dbReference type="ChEBI" id="CHEBI:15378"/>
        <dbReference type="ChEBI" id="CHEBI:57344"/>
        <dbReference type="ChEBI" id="CHEBI:57345"/>
        <dbReference type="ChEBI" id="CHEBI:57692"/>
        <dbReference type="ChEBI" id="CHEBI:58307"/>
        <dbReference type="EC" id="1.3.8.4"/>
    </reaction>
</comment>
<dbReference type="PANTHER" id="PTHR43884:SF12">
    <property type="entry name" value="ISOVALERYL-COA DEHYDROGENASE, MITOCHONDRIAL-RELATED"/>
    <property type="match status" value="1"/>
</dbReference>
<keyword evidence="9 14" id="KW-0560">Oxidoreductase</keyword>
<feature type="binding site" evidence="13">
    <location>
        <begin position="164"/>
        <end position="166"/>
    </location>
    <ligand>
        <name>FAD</name>
        <dbReference type="ChEBI" id="CHEBI:57692"/>
    </ligand>
</feature>
<dbReference type="Gene3D" id="1.20.140.10">
    <property type="entry name" value="Butyryl-CoA Dehydrogenase, subunit A, domain 3"/>
    <property type="match status" value="1"/>
</dbReference>
<feature type="domain" description="Acyl-CoA dehydrogenase/oxidase C-terminal" evidence="15">
    <location>
        <begin position="237"/>
        <end position="385"/>
    </location>
</feature>
<keyword evidence="19" id="KW-1185">Reference proteome</keyword>
<dbReference type="InterPro" id="IPR006091">
    <property type="entry name" value="Acyl-CoA_Oxase/DH_mid-dom"/>
</dbReference>
<organism evidence="18 19">
    <name type="scientific">Caenispirillum salinarum AK4</name>
    <dbReference type="NCBI Taxonomy" id="1238182"/>
    <lineage>
        <taxon>Bacteria</taxon>
        <taxon>Pseudomonadati</taxon>
        <taxon>Pseudomonadota</taxon>
        <taxon>Alphaproteobacteria</taxon>
        <taxon>Rhodospirillales</taxon>
        <taxon>Novispirillaceae</taxon>
        <taxon>Caenispirillum</taxon>
    </lineage>
</organism>
<evidence type="ECO:0000256" key="2">
    <source>
        <dbReference type="ARBA" id="ARBA00004898"/>
    </source>
</evidence>
<evidence type="ECO:0000256" key="6">
    <source>
        <dbReference type="ARBA" id="ARBA00022630"/>
    </source>
</evidence>
<dbReference type="GO" id="GO:0006552">
    <property type="term" value="P:L-leucine catabolic process"/>
    <property type="evidence" value="ECO:0007669"/>
    <property type="project" value="TreeGrafter"/>
</dbReference>
<feature type="binding site" evidence="13">
    <location>
        <position position="287"/>
    </location>
    <ligand>
        <name>FAD</name>
        <dbReference type="ChEBI" id="CHEBI:57692"/>
    </ligand>
</feature>
<dbReference type="eggNOG" id="COG1960">
    <property type="taxonomic scope" value="Bacteria"/>
</dbReference>
<reference evidence="18 19" key="1">
    <citation type="journal article" date="2013" name="Genome Announc.">
        <title>Draft Genome Sequence of an Alphaproteobacterium, Caenispirillum salinarum AK4(T), Isolated from a Solar Saltern.</title>
        <authorList>
            <person name="Khatri I."/>
            <person name="Singh A."/>
            <person name="Korpole S."/>
            <person name="Pinnaka A.K."/>
            <person name="Subramanian S."/>
        </authorList>
    </citation>
    <scope>NUCLEOTIDE SEQUENCE [LARGE SCALE GENOMIC DNA]</scope>
    <source>
        <strain evidence="18 19">AK4</strain>
    </source>
</reference>
<sequence>MTAISFPSLTFDLGEDIEMLRDSVRNFAQAEIAPRAAEIDQKNEFPNDLWRKFGDMGLLGITVGEEYGGSDMGYVAHIVAMEEISRASASVGLSYGAHSNLCVNQIKRNGTAAQKEKYLPKLISGEHVGALAMSEPGAGSDVVGMRTRAVKQGDRYILNGNKMWITNGPDADTLVVYAKTDPDAGPKGITAFLIEKGMKGFSTAQKLDKLGMRGSNTCELVFEDCEVPEENVLGEVNKGVRVLMSGLDYERAVLAGGPLGIMVACLDVVVPYIHERKQFGQAIGEFQLMQGKVADMYVTTNACKAYVYAVGQACDRDQTTRKDAAGAILYSAEKATQMALDAIQALGGNGYINEYPTGRLLRDAKLYEIGAGTSEIRRMLIGRELFNETA</sequence>
<dbReference type="InterPro" id="IPR046373">
    <property type="entry name" value="Acyl-CoA_Oxase/DH_mid-dom_sf"/>
</dbReference>
<dbReference type="Gene3D" id="2.40.110.10">
    <property type="entry name" value="Butyryl-CoA Dehydrogenase, subunit A, domain 2"/>
    <property type="match status" value="1"/>
</dbReference>
<evidence type="ECO:0000313" key="19">
    <source>
        <dbReference type="Proteomes" id="UP000009881"/>
    </source>
</evidence>
<dbReference type="PROSITE" id="PS00072">
    <property type="entry name" value="ACYL_COA_DH_1"/>
    <property type="match status" value="1"/>
</dbReference>
<dbReference type="PROSITE" id="PS00073">
    <property type="entry name" value="ACYL_COA_DH_2"/>
    <property type="match status" value="1"/>
</dbReference>